<dbReference type="GO" id="GO:0016020">
    <property type="term" value="C:membrane"/>
    <property type="evidence" value="ECO:0007669"/>
    <property type="project" value="GOC"/>
</dbReference>
<dbReference type="InterPro" id="IPR004843">
    <property type="entry name" value="Calcineurin-like_PHP"/>
</dbReference>
<dbReference type="RefSeq" id="WP_144562630.1">
    <property type="nucleotide sequence ID" value="NZ_VIVN01000001.1"/>
</dbReference>
<dbReference type="GO" id="GO:0008758">
    <property type="term" value="F:UDP-2,3-diacylglucosamine hydrolase activity"/>
    <property type="evidence" value="ECO:0007669"/>
    <property type="project" value="TreeGrafter"/>
</dbReference>
<dbReference type="InterPro" id="IPR051158">
    <property type="entry name" value="Metallophosphoesterase_sf"/>
</dbReference>
<feature type="domain" description="Calcineurin-like phosphoesterase" evidence="5">
    <location>
        <begin position="59"/>
        <end position="225"/>
    </location>
</feature>
<dbReference type="Gene3D" id="3.60.21.10">
    <property type="match status" value="1"/>
</dbReference>
<evidence type="ECO:0000256" key="4">
    <source>
        <dbReference type="ARBA" id="ARBA00061089"/>
    </source>
</evidence>
<dbReference type="AlphaFoldDB" id="A0A561E069"/>
<evidence type="ECO:0000256" key="1">
    <source>
        <dbReference type="ARBA" id="ARBA00001968"/>
    </source>
</evidence>
<dbReference type="SUPFAM" id="SSF56300">
    <property type="entry name" value="Metallo-dependent phosphatases"/>
    <property type="match status" value="1"/>
</dbReference>
<keyword evidence="2" id="KW-0479">Metal-binding</keyword>
<proteinExistence type="inferred from homology"/>
<evidence type="ECO:0000256" key="2">
    <source>
        <dbReference type="ARBA" id="ARBA00022723"/>
    </source>
</evidence>
<name>A0A561E069_9BACI</name>
<dbReference type="FunFam" id="3.60.21.10:FF:000028">
    <property type="entry name" value="Putative metallophosphoesterase"/>
    <property type="match status" value="1"/>
</dbReference>
<dbReference type="CDD" id="cd07385">
    <property type="entry name" value="MPP_YkuE_C"/>
    <property type="match status" value="1"/>
</dbReference>
<reference evidence="6 7" key="1">
    <citation type="submission" date="2019-06" db="EMBL/GenBank/DDBJ databases">
        <title>Sorghum-associated microbial communities from plants grown in Nebraska, USA.</title>
        <authorList>
            <person name="Schachtman D."/>
        </authorList>
    </citation>
    <scope>NUCLEOTIDE SEQUENCE [LARGE SCALE GENOMIC DNA]</scope>
    <source>
        <strain evidence="6 7">2482</strain>
    </source>
</reference>
<dbReference type="GO" id="GO:0046872">
    <property type="term" value="F:metal ion binding"/>
    <property type="evidence" value="ECO:0007669"/>
    <property type="project" value="UniProtKB-KW"/>
</dbReference>
<evidence type="ECO:0000313" key="6">
    <source>
        <dbReference type="EMBL" id="TWE09007.1"/>
    </source>
</evidence>
<comment type="cofactor">
    <cofactor evidence="1">
        <name>a divalent metal cation</name>
        <dbReference type="ChEBI" id="CHEBI:60240"/>
    </cofactor>
</comment>
<dbReference type="PANTHER" id="PTHR31302:SF25">
    <property type="entry name" value="PHOSPHOESTERASE"/>
    <property type="match status" value="1"/>
</dbReference>
<evidence type="ECO:0000259" key="5">
    <source>
        <dbReference type="Pfam" id="PF00149"/>
    </source>
</evidence>
<keyword evidence="7" id="KW-1185">Reference proteome</keyword>
<dbReference type="GO" id="GO:0009245">
    <property type="term" value="P:lipid A biosynthetic process"/>
    <property type="evidence" value="ECO:0007669"/>
    <property type="project" value="TreeGrafter"/>
</dbReference>
<dbReference type="Pfam" id="PF00149">
    <property type="entry name" value="Metallophos"/>
    <property type="match status" value="1"/>
</dbReference>
<keyword evidence="3" id="KW-0378">Hydrolase</keyword>
<comment type="caution">
    <text evidence="6">The sequence shown here is derived from an EMBL/GenBank/DDBJ whole genome shotgun (WGS) entry which is preliminary data.</text>
</comment>
<evidence type="ECO:0000313" key="7">
    <source>
        <dbReference type="Proteomes" id="UP000319671"/>
    </source>
</evidence>
<sequence>MVRKQTRRTFLKKVMGSFLTVLGLSSGGYYYANRIEPSLLELNELEIKHPLIPKGLEGLRIIQFSDTHLGFQYDLSQLKKLVTKINQLKPDIILFTGDLMDEPNKYTKLNDLVPILTKLHAPLGKYCIFGNHDHGGYGSEIYRNIMESTNFKVLLNQSVKIELKDGSSFFLVGIDDAMLGNPDLPLALKNVPNNHFNLLLSHAPDLAETAAQYPIHWQLSGHSHGGQVKLPILGALIMPPFAQRYPEGLYKIEGKYSLNLYVNRGIGTTRLPFRFMAKPELTIFILRSSSFT</sequence>
<accession>A0A561E069</accession>
<comment type="similarity">
    <text evidence="4">Belongs to the metallophosphoesterase superfamily.</text>
</comment>
<protein>
    <recommendedName>
        <fullName evidence="5">Calcineurin-like phosphoesterase domain-containing protein</fullName>
    </recommendedName>
</protein>
<dbReference type="InterPro" id="IPR029052">
    <property type="entry name" value="Metallo-depent_PP-like"/>
</dbReference>
<dbReference type="Proteomes" id="UP000319671">
    <property type="component" value="Unassembled WGS sequence"/>
</dbReference>
<evidence type="ECO:0000256" key="3">
    <source>
        <dbReference type="ARBA" id="ARBA00022801"/>
    </source>
</evidence>
<gene>
    <name evidence="6" type="ORF">FB550_1011039</name>
</gene>
<dbReference type="EMBL" id="VIVN01000001">
    <property type="protein sequence ID" value="TWE09007.1"/>
    <property type="molecule type" value="Genomic_DNA"/>
</dbReference>
<dbReference type="PANTHER" id="PTHR31302">
    <property type="entry name" value="TRANSMEMBRANE PROTEIN WITH METALLOPHOSPHOESTERASE DOMAIN-RELATED"/>
    <property type="match status" value="1"/>
</dbReference>
<organism evidence="6 7">
    <name type="scientific">Neobacillus bataviensis</name>
    <dbReference type="NCBI Taxonomy" id="220685"/>
    <lineage>
        <taxon>Bacteria</taxon>
        <taxon>Bacillati</taxon>
        <taxon>Bacillota</taxon>
        <taxon>Bacilli</taxon>
        <taxon>Bacillales</taxon>
        <taxon>Bacillaceae</taxon>
        <taxon>Neobacillus</taxon>
    </lineage>
</organism>